<accession>A0AAU9I6M7</accession>
<dbReference type="EMBL" id="CAJZBQ010000003">
    <property type="protein sequence ID" value="CAG9310789.1"/>
    <property type="molecule type" value="Genomic_DNA"/>
</dbReference>
<comment type="caution">
    <text evidence="1">The sequence shown here is derived from an EMBL/GenBank/DDBJ whole genome shotgun (WGS) entry which is preliminary data.</text>
</comment>
<dbReference type="SUPFAM" id="SSF50965">
    <property type="entry name" value="Galactose oxidase, central domain"/>
    <property type="match status" value="1"/>
</dbReference>
<name>A0AAU9I6M7_9CILI</name>
<protein>
    <submittedName>
        <fullName evidence="1">Uncharacterized protein</fullName>
    </submittedName>
</protein>
<sequence>MNPIKRNRSNIENCRNFFEKLNQKAKGLLELSKEVDNLLYEYSQTLEIPEASCLHKIEFRLKKEFSEIADIKEANELRLLAELSHEVKVSYADCTIIWNELYIKVNDFIHQLEFDSEYLYFIERGEKWTELWIYDTEESIKTTRLIDTPESLSNKTCVVQLPNSELFCFGNGPSSGFCCIIDLVTCRVKKHLPYGRRSECLGGVYYKGFVYIFGGWEAKFDLIESRWLKSERHLEASPGCSCVVFKEAILICGPFHNKVYKYDLAIESYSALNSPNLRLIASKLLFRGNSRIYLFQEPGTVLESDYENEYTWSTIRTAYIQYYERASWKKVGNSVFISLLINQSMLLFRFDLLSKNFEKLDK</sequence>
<proteinExistence type="predicted"/>
<dbReference type="InterPro" id="IPR015915">
    <property type="entry name" value="Kelch-typ_b-propeller"/>
</dbReference>
<reference evidence="1" key="1">
    <citation type="submission" date="2021-09" db="EMBL/GenBank/DDBJ databases">
        <authorList>
            <consortium name="AG Swart"/>
            <person name="Singh M."/>
            <person name="Singh A."/>
            <person name="Seah K."/>
            <person name="Emmerich C."/>
        </authorList>
    </citation>
    <scope>NUCLEOTIDE SEQUENCE</scope>
    <source>
        <strain evidence="1">ATCC30299</strain>
    </source>
</reference>
<gene>
    <name evidence="1" type="ORF">BSTOLATCC_MIC2503</name>
</gene>
<evidence type="ECO:0000313" key="2">
    <source>
        <dbReference type="Proteomes" id="UP001162131"/>
    </source>
</evidence>
<keyword evidence="2" id="KW-1185">Reference proteome</keyword>
<organism evidence="1 2">
    <name type="scientific">Blepharisma stoltei</name>
    <dbReference type="NCBI Taxonomy" id="1481888"/>
    <lineage>
        <taxon>Eukaryota</taxon>
        <taxon>Sar</taxon>
        <taxon>Alveolata</taxon>
        <taxon>Ciliophora</taxon>
        <taxon>Postciliodesmatophora</taxon>
        <taxon>Heterotrichea</taxon>
        <taxon>Heterotrichida</taxon>
        <taxon>Blepharismidae</taxon>
        <taxon>Blepharisma</taxon>
    </lineage>
</organism>
<dbReference type="AlphaFoldDB" id="A0AAU9I6M7"/>
<dbReference type="InterPro" id="IPR011043">
    <property type="entry name" value="Gal_Oxase/kelch_b-propeller"/>
</dbReference>
<dbReference type="Proteomes" id="UP001162131">
    <property type="component" value="Unassembled WGS sequence"/>
</dbReference>
<evidence type="ECO:0000313" key="1">
    <source>
        <dbReference type="EMBL" id="CAG9310789.1"/>
    </source>
</evidence>
<dbReference type="Gene3D" id="2.120.10.80">
    <property type="entry name" value="Kelch-type beta propeller"/>
    <property type="match status" value="1"/>
</dbReference>